<keyword evidence="9 10" id="KW-0472">Membrane</keyword>
<keyword evidence="8 10" id="KW-1133">Transmembrane helix</keyword>
<gene>
    <name evidence="12" type="ORF">H4O09_12855</name>
</gene>
<dbReference type="Pfam" id="PF03748">
    <property type="entry name" value="FliL"/>
    <property type="match status" value="1"/>
</dbReference>
<feature type="transmembrane region" description="Helical" evidence="10">
    <location>
        <begin position="35"/>
        <end position="57"/>
    </location>
</feature>
<keyword evidence="6 10" id="KW-0812">Transmembrane</keyword>
<evidence type="ECO:0000256" key="7">
    <source>
        <dbReference type="ARBA" id="ARBA00022779"/>
    </source>
</evidence>
<dbReference type="PANTHER" id="PTHR35091:SF2">
    <property type="entry name" value="FLAGELLAR PROTEIN FLIL"/>
    <property type="match status" value="1"/>
</dbReference>
<dbReference type="GO" id="GO:0005886">
    <property type="term" value="C:plasma membrane"/>
    <property type="evidence" value="ECO:0007669"/>
    <property type="project" value="UniProtKB-SubCell"/>
</dbReference>
<evidence type="ECO:0000313" key="13">
    <source>
        <dbReference type="Proteomes" id="UP000550609"/>
    </source>
</evidence>
<comment type="caution">
    <text evidence="12">The sequence shown here is derived from an EMBL/GenBank/DDBJ whole genome shotgun (WGS) entry which is preliminary data.</text>
</comment>
<dbReference type="GO" id="GO:0009425">
    <property type="term" value="C:bacterial-type flagellum basal body"/>
    <property type="evidence" value="ECO:0007669"/>
    <property type="project" value="InterPro"/>
</dbReference>
<accession>A0A7W3V2N4</accession>
<keyword evidence="10" id="KW-0997">Cell inner membrane</keyword>
<keyword evidence="12" id="KW-0966">Cell projection</keyword>
<evidence type="ECO:0000313" key="12">
    <source>
        <dbReference type="EMBL" id="MBB1117942.1"/>
    </source>
</evidence>
<dbReference type="EMBL" id="JACIUV010000006">
    <property type="protein sequence ID" value="MBB1117942.1"/>
    <property type="molecule type" value="Genomic_DNA"/>
</dbReference>
<keyword evidence="12" id="KW-0969">Cilium</keyword>
<organism evidence="12 13">
    <name type="scientific">Stenotrophomonas koreensis</name>
    <dbReference type="NCBI Taxonomy" id="266128"/>
    <lineage>
        <taxon>Bacteria</taxon>
        <taxon>Pseudomonadati</taxon>
        <taxon>Pseudomonadota</taxon>
        <taxon>Gammaproteobacteria</taxon>
        <taxon>Lysobacterales</taxon>
        <taxon>Lysobacteraceae</taxon>
        <taxon>Stenotrophomonas</taxon>
    </lineage>
</organism>
<keyword evidence="7 10" id="KW-0283">Flagellar rotation</keyword>
<dbReference type="AlphaFoldDB" id="A0A7W3V2N4"/>
<protein>
    <recommendedName>
        <fullName evidence="10">Flagellar protein FliL</fullName>
    </recommendedName>
</protein>
<comment type="function">
    <text evidence="1 10">Controls the rotational direction of flagella during chemotaxis.</text>
</comment>
<dbReference type="InterPro" id="IPR005503">
    <property type="entry name" value="FliL"/>
</dbReference>
<evidence type="ECO:0000256" key="11">
    <source>
        <dbReference type="SAM" id="MobiDB-lite"/>
    </source>
</evidence>
<name>A0A7W3V2N4_9GAMM</name>
<dbReference type="GO" id="GO:0006935">
    <property type="term" value="P:chemotaxis"/>
    <property type="evidence" value="ECO:0007669"/>
    <property type="project" value="UniProtKB-KW"/>
</dbReference>
<evidence type="ECO:0000256" key="10">
    <source>
        <dbReference type="RuleBase" id="RU364125"/>
    </source>
</evidence>
<dbReference type="PANTHER" id="PTHR35091">
    <property type="entry name" value="FLAGELLAR PROTEIN FLIL"/>
    <property type="match status" value="1"/>
</dbReference>
<dbReference type="GO" id="GO:0071978">
    <property type="term" value="P:bacterial-type flagellum-dependent swarming motility"/>
    <property type="evidence" value="ECO:0007669"/>
    <property type="project" value="TreeGrafter"/>
</dbReference>
<keyword evidence="5 10" id="KW-0145">Chemotaxis</keyword>
<reference evidence="12 13" key="1">
    <citation type="submission" date="2020-08" db="EMBL/GenBank/DDBJ databases">
        <title>Stenotrophomonas sp. W1S232.</title>
        <authorList>
            <person name="Deng Y."/>
        </authorList>
    </citation>
    <scope>NUCLEOTIDE SEQUENCE [LARGE SCALE GENOMIC DNA]</scope>
    <source>
        <strain evidence="12 13">W1S232</strain>
    </source>
</reference>
<keyword evidence="12" id="KW-0282">Flagellum</keyword>
<evidence type="ECO:0000256" key="4">
    <source>
        <dbReference type="ARBA" id="ARBA00022475"/>
    </source>
</evidence>
<evidence type="ECO:0000256" key="3">
    <source>
        <dbReference type="ARBA" id="ARBA00008281"/>
    </source>
</evidence>
<comment type="similarity">
    <text evidence="3 10">Belongs to the FliL family.</text>
</comment>
<feature type="region of interest" description="Disordered" evidence="11">
    <location>
        <begin position="1"/>
        <end position="29"/>
    </location>
</feature>
<comment type="subcellular location">
    <subcellularLocation>
        <location evidence="10">Cell inner membrane</location>
    </subcellularLocation>
    <subcellularLocation>
        <location evidence="2">Cell membrane</location>
        <topology evidence="2">Single-pass membrane protein</topology>
    </subcellularLocation>
</comment>
<evidence type="ECO:0000256" key="8">
    <source>
        <dbReference type="ARBA" id="ARBA00022989"/>
    </source>
</evidence>
<evidence type="ECO:0000256" key="2">
    <source>
        <dbReference type="ARBA" id="ARBA00004162"/>
    </source>
</evidence>
<evidence type="ECO:0000256" key="6">
    <source>
        <dbReference type="ARBA" id="ARBA00022692"/>
    </source>
</evidence>
<evidence type="ECO:0000256" key="9">
    <source>
        <dbReference type="ARBA" id="ARBA00023136"/>
    </source>
</evidence>
<proteinExistence type="inferred from homology"/>
<keyword evidence="4" id="KW-1003">Cell membrane</keyword>
<evidence type="ECO:0000256" key="1">
    <source>
        <dbReference type="ARBA" id="ARBA00002254"/>
    </source>
</evidence>
<sequence length="180" mass="19304">MLVNGRSQEHTVATAADPNRKTNDAPATGSKRRNLLLPALLLSLIAATAAGAGVWYYTQLHAAPAGPQPAPPPAPALYVAVDPAFVVNLPFSYDGPRYLQVEVQLMTRDPLALEKIRANLPAIRARLLMFFAQTDPSLIGDRAGMETLQNNALVEVQQLLKAETGSNSAEALLFTSFVTQ</sequence>
<evidence type="ECO:0000256" key="5">
    <source>
        <dbReference type="ARBA" id="ARBA00022500"/>
    </source>
</evidence>
<dbReference type="Proteomes" id="UP000550609">
    <property type="component" value="Unassembled WGS sequence"/>
</dbReference>